<evidence type="ECO:0000313" key="3">
    <source>
        <dbReference type="EMBL" id="EFV00904.1"/>
    </source>
</evidence>
<evidence type="ECO:0000259" key="2">
    <source>
        <dbReference type="Pfam" id="PF14317"/>
    </source>
</evidence>
<reference evidence="3 4" key="1">
    <citation type="submission" date="2010-12" db="EMBL/GenBank/DDBJ databases">
        <authorList>
            <person name="Muzny D."/>
            <person name="Qin X."/>
            <person name="Deng J."/>
            <person name="Jiang H."/>
            <person name="Liu Y."/>
            <person name="Qu J."/>
            <person name="Song X.-Z."/>
            <person name="Zhang L."/>
            <person name="Thornton R."/>
            <person name="Coyle M."/>
            <person name="Francisco L."/>
            <person name="Jackson L."/>
            <person name="Javaid M."/>
            <person name="Korchina V."/>
            <person name="Kovar C."/>
            <person name="Mata R."/>
            <person name="Mathew T."/>
            <person name="Ngo R."/>
            <person name="Nguyen L."/>
            <person name="Nguyen N."/>
            <person name="Okwuonu G."/>
            <person name="Ongeri F."/>
            <person name="Pham C."/>
            <person name="Simmons D."/>
            <person name="Wilczek-Boney K."/>
            <person name="Hale W."/>
            <person name="Jakkamsetti A."/>
            <person name="Pham P."/>
            <person name="Ruth R."/>
            <person name="San Lucas F."/>
            <person name="Warren J."/>
            <person name="Zhang J."/>
            <person name="Zhao Z."/>
            <person name="Zhou C."/>
            <person name="Zhu D."/>
            <person name="Lee S."/>
            <person name="Bess C."/>
            <person name="Blankenburg K."/>
            <person name="Forbes L."/>
            <person name="Fu Q."/>
            <person name="Gubbala S."/>
            <person name="Hirani K."/>
            <person name="Jayaseelan J.C."/>
            <person name="Lara F."/>
            <person name="Munidasa M."/>
            <person name="Palculict T."/>
            <person name="Patil S."/>
            <person name="Pu L.-L."/>
            <person name="Saada N."/>
            <person name="Tang L."/>
            <person name="Weissenberger G."/>
            <person name="Zhu Y."/>
            <person name="Hemphill L."/>
            <person name="Shang Y."/>
            <person name="Youmans B."/>
            <person name="Ayvaz T."/>
            <person name="Ross M."/>
            <person name="Santibanez J."/>
            <person name="Aqrawi P."/>
            <person name="Gross S."/>
            <person name="Joshi V."/>
            <person name="Fowler G."/>
            <person name="Nazareth L."/>
            <person name="Reid J."/>
            <person name="Worley K."/>
            <person name="Petrosino J."/>
            <person name="Highlander S."/>
            <person name="Gibbs R."/>
        </authorList>
    </citation>
    <scope>NUCLEOTIDE SEQUENCE [LARGE SCALE GENOMIC DNA]</scope>
    <source>
        <strain evidence="3 4">ATCC 23263</strain>
    </source>
</reference>
<keyword evidence="1" id="KW-1133">Transmembrane helix</keyword>
<dbReference type="Pfam" id="PF14317">
    <property type="entry name" value="YcxB"/>
    <property type="match status" value="1"/>
</dbReference>
<proteinExistence type="predicted"/>
<dbReference type="HOGENOM" id="CLU_104971_1_0_9"/>
<sequence length="192" mass="21419">MDQPIKNEPMDAKAVAEAIDTGRPLPDIAFRVQMTVPALFDFYLFHAYSKASGFAANVLGLAVAFVGVFRYVNAGIGAVACGLYIAVAIVFLGYTPLTLQWRARKAMRESRYRLPVRMTFSEKCGIIGEQGTNRRIYPWSEMRRAVVTPKTIGIYLDNDEAIVIPKGDFGDQFVPAFTMITRQLGLKNVRMQ</sequence>
<feature type="transmembrane region" description="Helical" evidence="1">
    <location>
        <begin position="51"/>
        <end position="69"/>
    </location>
</feature>
<dbReference type="STRING" id="887929.HMP0721_2069"/>
<feature type="domain" description="YcxB-like C-terminal" evidence="2">
    <location>
        <begin position="125"/>
        <end position="171"/>
    </location>
</feature>
<accession>E6MJ84</accession>
<dbReference type="RefSeq" id="WP_006599491.1">
    <property type="nucleotide sequence ID" value="NZ_GL622359.1"/>
</dbReference>
<dbReference type="InterPro" id="IPR025588">
    <property type="entry name" value="YcxB-like_C"/>
</dbReference>
<dbReference type="eggNOG" id="ENOG5032SEF">
    <property type="taxonomic scope" value="Bacteria"/>
</dbReference>
<protein>
    <recommendedName>
        <fullName evidence="2">YcxB-like C-terminal domain-containing protein</fullName>
    </recommendedName>
</protein>
<keyword evidence="1" id="KW-0812">Transmembrane</keyword>
<gene>
    <name evidence="3" type="ORF">HMP0721_2069</name>
</gene>
<comment type="caution">
    <text evidence="3">The sequence shown here is derived from an EMBL/GenBank/DDBJ whole genome shotgun (WGS) entry which is preliminary data.</text>
</comment>
<keyword evidence="4" id="KW-1185">Reference proteome</keyword>
<keyword evidence="1" id="KW-0472">Membrane</keyword>
<dbReference type="EMBL" id="AEQN01000026">
    <property type="protein sequence ID" value="EFV00904.1"/>
    <property type="molecule type" value="Genomic_DNA"/>
</dbReference>
<organism evidence="3 4">
    <name type="scientific">Pseudoramibacter alactolyticus ATCC 23263</name>
    <dbReference type="NCBI Taxonomy" id="887929"/>
    <lineage>
        <taxon>Bacteria</taxon>
        <taxon>Bacillati</taxon>
        <taxon>Bacillota</taxon>
        <taxon>Clostridia</taxon>
        <taxon>Eubacteriales</taxon>
        <taxon>Eubacteriaceae</taxon>
        <taxon>Pseudoramibacter</taxon>
    </lineage>
</organism>
<name>E6MJ84_9FIRM</name>
<dbReference type="AlphaFoldDB" id="E6MJ84"/>
<evidence type="ECO:0000256" key="1">
    <source>
        <dbReference type="SAM" id="Phobius"/>
    </source>
</evidence>
<dbReference type="Proteomes" id="UP000004754">
    <property type="component" value="Unassembled WGS sequence"/>
</dbReference>
<evidence type="ECO:0000313" key="4">
    <source>
        <dbReference type="Proteomes" id="UP000004754"/>
    </source>
</evidence>
<feature type="transmembrane region" description="Helical" evidence="1">
    <location>
        <begin position="75"/>
        <end position="99"/>
    </location>
</feature>